<accession>A0A443SUC3</accession>
<dbReference type="PANTHER" id="PTHR13318:SF190">
    <property type="entry name" value="PARTNER OF PAIRED, ISOFORM B"/>
    <property type="match status" value="1"/>
</dbReference>
<dbReference type="Gene3D" id="1.20.1280.50">
    <property type="match status" value="1"/>
</dbReference>
<dbReference type="PANTHER" id="PTHR13318">
    <property type="entry name" value="PARTNER OF PAIRED, ISOFORM B-RELATED"/>
    <property type="match status" value="1"/>
</dbReference>
<dbReference type="InterPro" id="IPR001810">
    <property type="entry name" value="F-box_dom"/>
</dbReference>
<dbReference type="SUPFAM" id="SSF81383">
    <property type="entry name" value="F-box domain"/>
    <property type="match status" value="1"/>
</dbReference>
<proteinExistence type="predicted"/>
<dbReference type="OrthoDB" id="549243at2759"/>
<dbReference type="SMART" id="SM00256">
    <property type="entry name" value="FBOX"/>
    <property type="match status" value="1"/>
</dbReference>
<dbReference type="EMBL" id="NCKV01000271">
    <property type="protein sequence ID" value="RWS31102.1"/>
    <property type="molecule type" value="Genomic_DNA"/>
</dbReference>
<comment type="caution">
    <text evidence="2">The sequence shown here is derived from an EMBL/GenBank/DDBJ whole genome shotgun (WGS) entry which is preliminary data.</text>
</comment>
<dbReference type="CDD" id="cd09917">
    <property type="entry name" value="F-box_SF"/>
    <property type="match status" value="1"/>
</dbReference>
<dbReference type="AlphaFoldDB" id="A0A443SUC3"/>
<dbReference type="GO" id="GO:0019005">
    <property type="term" value="C:SCF ubiquitin ligase complex"/>
    <property type="evidence" value="ECO:0007669"/>
    <property type="project" value="TreeGrafter"/>
</dbReference>
<dbReference type="Pfam" id="PF00646">
    <property type="entry name" value="F-box"/>
    <property type="match status" value="1"/>
</dbReference>
<dbReference type="Proteomes" id="UP000288716">
    <property type="component" value="Unassembled WGS sequence"/>
</dbReference>
<gene>
    <name evidence="2" type="ORF">B4U80_13405</name>
</gene>
<sequence>MNELPSELLIKIFKYLPLQQRLSLQTVNKRWKQLIDSIEVKCVSITIGDVIFCHYKVVEKYKCNDFKHYCAKNHLLVSYVDKACEAFKKLTDLTAIVIESNNFDDLKPIILTISEYCNDIEHIEFKCKEGVLTEETMNLVLKIVGLKLKHFIAINQYRHFFNFAFGNENIQEFFEKSPNLETFVLDQKTWVDIDGIKNLPNTIKHLFIPWIQLNEQMFNSLSFQLSSLKSLEIGFIDELIFRRICETCVNLSQFLVRQLNIDSPNALLSLCQLKHLESLQLHFKDYTPNLDEYLTEICACCHLKRLLLYGVRITDKFVINLCELCPQLEVIEFDYGKREITDISIYKLCILRNIRCVSLPFTDITDESVIEFILNCKTITYLDLCGCKLSKNVFEVFSKRALQNKNQIFTLGIVNPSMYDTCEKPANLRILNLDTVLPRKK</sequence>
<dbReference type="Gene3D" id="3.80.10.10">
    <property type="entry name" value="Ribonuclease Inhibitor"/>
    <property type="match status" value="1"/>
</dbReference>
<reference evidence="2 3" key="1">
    <citation type="journal article" date="2018" name="Gigascience">
        <title>Genomes of trombidid mites reveal novel predicted allergens and laterally-transferred genes associated with secondary metabolism.</title>
        <authorList>
            <person name="Dong X."/>
            <person name="Chaisiri K."/>
            <person name="Xia D."/>
            <person name="Armstrong S.D."/>
            <person name="Fang Y."/>
            <person name="Donnelly M.J."/>
            <person name="Kadowaki T."/>
            <person name="McGarry J.W."/>
            <person name="Darby A.C."/>
            <person name="Makepeace B.L."/>
        </authorList>
    </citation>
    <scope>NUCLEOTIDE SEQUENCE [LARGE SCALE GENOMIC DNA]</scope>
    <source>
        <strain evidence="2">UoL-UT</strain>
    </source>
</reference>
<dbReference type="InterPro" id="IPR036047">
    <property type="entry name" value="F-box-like_dom_sf"/>
</dbReference>
<dbReference type="GO" id="GO:0031146">
    <property type="term" value="P:SCF-dependent proteasomal ubiquitin-dependent protein catabolic process"/>
    <property type="evidence" value="ECO:0007669"/>
    <property type="project" value="TreeGrafter"/>
</dbReference>
<dbReference type="PROSITE" id="PS50181">
    <property type="entry name" value="FBOX"/>
    <property type="match status" value="1"/>
</dbReference>
<evidence type="ECO:0000313" key="3">
    <source>
        <dbReference type="Proteomes" id="UP000288716"/>
    </source>
</evidence>
<dbReference type="InterPro" id="IPR032675">
    <property type="entry name" value="LRR_dom_sf"/>
</dbReference>
<protein>
    <recommendedName>
        <fullName evidence="1">F-box domain-containing protein</fullName>
    </recommendedName>
</protein>
<keyword evidence="3" id="KW-1185">Reference proteome</keyword>
<name>A0A443SUC3_9ACAR</name>
<dbReference type="STRING" id="299467.A0A443SUC3"/>
<evidence type="ECO:0000313" key="2">
    <source>
        <dbReference type="EMBL" id="RWS31102.1"/>
    </source>
</evidence>
<feature type="domain" description="F-box" evidence="1">
    <location>
        <begin position="1"/>
        <end position="37"/>
    </location>
</feature>
<organism evidence="2 3">
    <name type="scientific">Leptotrombidium deliense</name>
    <dbReference type="NCBI Taxonomy" id="299467"/>
    <lineage>
        <taxon>Eukaryota</taxon>
        <taxon>Metazoa</taxon>
        <taxon>Ecdysozoa</taxon>
        <taxon>Arthropoda</taxon>
        <taxon>Chelicerata</taxon>
        <taxon>Arachnida</taxon>
        <taxon>Acari</taxon>
        <taxon>Acariformes</taxon>
        <taxon>Trombidiformes</taxon>
        <taxon>Prostigmata</taxon>
        <taxon>Anystina</taxon>
        <taxon>Parasitengona</taxon>
        <taxon>Trombiculoidea</taxon>
        <taxon>Trombiculidae</taxon>
        <taxon>Leptotrombidium</taxon>
    </lineage>
</organism>
<evidence type="ECO:0000259" key="1">
    <source>
        <dbReference type="PROSITE" id="PS50181"/>
    </source>
</evidence>
<dbReference type="VEuPathDB" id="VectorBase:LDEU000938"/>
<dbReference type="SUPFAM" id="SSF52047">
    <property type="entry name" value="RNI-like"/>
    <property type="match status" value="1"/>
</dbReference>